<gene>
    <name evidence="2" type="ORF">GCM10011514_50130</name>
</gene>
<reference evidence="2" key="1">
    <citation type="journal article" date="2014" name="Int. J. Syst. Evol. Microbiol.">
        <title>Complete genome sequence of Corynebacterium casei LMG S-19264T (=DSM 44701T), isolated from a smear-ripened cheese.</title>
        <authorList>
            <consortium name="US DOE Joint Genome Institute (JGI-PGF)"/>
            <person name="Walter F."/>
            <person name="Albersmeier A."/>
            <person name="Kalinowski J."/>
            <person name="Ruckert C."/>
        </authorList>
    </citation>
    <scope>NUCLEOTIDE SEQUENCE</scope>
    <source>
        <strain evidence="2">CGMCC 1.15958</strain>
    </source>
</reference>
<dbReference type="EMBL" id="BMKK01000016">
    <property type="protein sequence ID" value="GGD80119.1"/>
    <property type="molecule type" value="Genomic_DNA"/>
</dbReference>
<proteinExistence type="predicted"/>
<feature type="transmembrane region" description="Helical" evidence="1">
    <location>
        <begin position="41"/>
        <end position="67"/>
    </location>
</feature>
<protein>
    <recommendedName>
        <fullName evidence="4">Phage holin family protein</fullName>
    </recommendedName>
</protein>
<comment type="caution">
    <text evidence="2">The sequence shown here is derived from an EMBL/GenBank/DDBJ whole genome shotgun (WGS) entry which is preliminary data.</text>
</comment>
<evidence type="ECO:0000313" key="2">
    <source>
        <dbReference type="EMBL" id="GGD80119.1"/>
    </source>
</evidence>
<name>A0A916Z7V0_9BACT</name>
<keyword evidence="1" id="KW-0472">Membrane</keyword>
<accession>A0A916Z7V0</accession>
<organism evidence="2 3">
    <name type="scientific">Emticicia aquatilis</name>
    <dbReference type="NCBI Taxonomy" id="1537369"/>
    <lineage>
        <taxon>Bacteria</taxon>
        <taxon>Pseudomonadati</taxon>
        <taxon>Bacteroidota</taxon>
        <taxon>Cytophagia</taxon>
        <taxon>Cytophagales</taxon>
        <taxon>Leadbetterellaceae</taxon>
        <taxon>Emticicia</taxon>
    </lineage>
</organism>
<evidence type="ECO:0008006" key="4">
    <source>
        <dbReference type="Google" id="ProtNLM"/>
    </source>
</evidence>
<keyword evidence="1" id="KW-1133">Transmembrane helix</keyword>
<keyword evidence="3" id="KW-1185">Reference proteome</keyword>
<sequence>MKNYETPVEMLFEKAEDCGTTTIELMKLKAIDKSADIVSSFAVKIVLFITILLIIVIFNVGVALWIGDLLGKSYYGFFIVAACYALLSVLLRSYLNQWVKIPISNFIITQMLKQSTS</sequence>
<evidence type="ECO:0000313" key="3">
    <source>
        <dbReference type="Proteomes" id="UP000609064"/>
    </source>
</evidence>
<feature type="transmembrane region" description="Helical" evidence="1">
    <location>
        <begin position="73"/>
        <end position="91"/>
    </location>
</feature>
<keyword evidence="1" id="KW-0812">Transmembrane</keyword>
<dbReference type="Proteomes" id="UP000609064">
    <property type="component" value="Unassembled WGS sequence"/>
</dbReference>
<reference evidence="2" key="2">
    <citation type="submission" date="2020-09" db="EMBL/GenBank/DDBJ databases">
        <authorList>
            <person name="Sun Q."/>
            <person name="Zhou Y."/>
        </authorList>
    </citation>
    <scope>NUCLEOTIDE SEQUENCE</scope>
    <source>
        <strain evidence="2">CGMCC 1.15958</strain>
    </source>
</reference>
<dbReference type="AlphaFoldDB" id="A0A916Z7V0"/>
<evidence type="ECO:0000256" key="1">
    <source>
        <dbReference type="SAM" id="Phobius"/>
    </source>
</evidence>
<dbReference type="RefSeq" id="WP_188770692.1">
    <property type="nucleotide sequence ID" value="NZ_BMKK01000016.1"/>
</dbReference>